<dbReference type="PANTHER" id="PTHR31845:SF39">
    <property type="entry name" value="TRANSCRIPTION FACTOR PBCR-RELATED"/>
    <property type="match status" value="1"/>
</dbReference>
<dbReference type="InterPro" id="IPR012675">
    <property type="entry name" value="Beta-grasp_dom_sf"/>
</dbReference>
<keyword evidence="8" id="KW-0547">Nucleotide-binding</keyword>
<sequence>MSSKTAGSSFNLLYFASASSFTGKDSDEFEAPVSLSKLFDLVEAKYPGIKSKILDSCLVTINLEYVDVPKSEAGEEDGTIKAGDEVAIIPPSGITAMDHIPQIDPRLADIGQKVETDLTPSTTFPPLYHPAGYDASQQPHYSQDTPQLRDFGINNNDDGASDPNQYMAQAGGTPEEGTNDLKRPRACEACRGLKVKCEFDPNNQEGPCRRCTKAHRNCVVTQPSRKRHKKTDSRVAELEKKIDALTAVLHATRSNTIPHNVTDTPESLKRRPSNSYEQVTNGGYGPQFGTRPEPQNSKPNDWTVPDRQYPRIPDVDRAAPVRIHRPSIDKADSGSATRPQIVVAGQKRKYQEGRDSSGQSSAVDTQSTSQFPHRMNSYISGRDEGTNSPLTTRPNAPNEYADVIDRGVITAESATALFNRYVNDMSPHMPAVVFPPGTTAADIRKSKPTLFLAILSAGASTDHPEVQMVFTKEVMQIYADKIICRGEKTLELVQALLVSTIWYWPPEHFEELKFYQLIHLAAVMAIEINLSKKNSSCQAPKSMAALWKDHLWRRAAFPDASSMEAKRTWVSCYFLCCNAAMGLRRSNLIRWTSYMGECVEVLETSSDAAPSDKVLCQWVRSQHIAEEVGTQFSMDDSFASVSITDPKVQYALKGFERDLEHWSSHIPNDIQNPLLKMTEHLVNLYMHEVAMHVDHNVESFNAPFTEEKLRGPDNPDQQASRPLTSTHIAALSTCLTSIDGIFEAFMSLDVDTIRALPVMHFVRIAYAVVVLIKMHFAAATPGSELGKVIDKNNMKVEQYLDGLLDKFKATAADNKSRAGSKFLMVLIMLKTWFHRQTNGKANNMPTEAGDQGKTNIPKHHHQTPEHQQQKTFSPANTPLQLLSEVATGSSAAQTPRLDTRTQYPPMSQRLWAQQASQPLNYPDSNGAHAPQGYNNMGYNIDPVLGANEPVEYDLSGGDGFEQAVGMTIAEGQLGQYFSDDAFFGVMMEVLPPISFDDFQWNSGPLDLSNKGGM</sequence>
<comment type="subunit">
    <text evidence="8">Heterotetramer; composed of 2 small (MOCS2A) and 2 large (MOCS2B) subunits.</text>
</comment>
<evidence type="ECO:0000259" key="10">
    <source>
        <dbReference type="PROSITE" id="PS50048"/>
    </source>
</evidence>
<dbReference type="InterPro" id="IPR036864">
    <property type="entry name" value="Zn2-C6_fun-type_DNA-bd_sf"/>
</dbReference>
<dbReference type="GO" id="GO:0000976">
    <property type="term" value="F:transcription cis-regulatory region binding"/>
    <property type="evidence" value="ECO:0007669"/>
    <property type="project" value="TreeGrafter"/>
</dbReference>
<evidence type="ECO:0000256" key="3">
    <source>
        <dbReference type="ARBA" id="ARBA00023015"/>
    </source>
</evidence>
<feature type="compositionally biased region" description="Polar residues" evidence="9">
    <location>
        <begin position="356"/>
        <end position="371"/>
    </location>
</feature>
<keyword evidence="2 8" id="KW-0597">Phosphoprotein</keyword>
<feature type="modified residue" description="Glycyl adenylate; alternate" evidence="8">
    <location>
        <position position="93"/>
    </location>
</feature>
<dbReference type="GO" id="GO:0000981">
    <property type="term" value="F:DNA-binding transcription factor activity, RNA polymerase II-specific"/>
    <property type="evidence" value="ECO:0007669"/>
    <property type="project" value="InterPro"/>
</dbReference>
<protein>
    <recommendedName>
        <fullName evidence="8">Molybdopterin synthase sulfur carrier subunit</fullName>
    </recommendedName>
    <alternativeName>
        <fullName evidence="8">Common component for nitrate reductase and xanthine dehydrogenase protein G</fullName>
    </alternativeName>
    <alternativeName>
        <fullName evidence="8">Molybdenum cofactor synthesis protein 2 small subunit</fullName>
    </alternativeName>
    <alternativeName>
        <fullName evidence="8">Molybdenum cofactor synthesis protein 2A</fullName>
    </alternativeName>
    <alternativeName>
        <fullName evidence="8">Sulfur carrier protein MOCS2A</fullName>
        <shortName evidence="8">MOCS2A</shortName>
    </alternativeName>
</protein>
<name>A0A177A931_9PEZI</name>
<feature type="compositionally biased region" description="Polar residues" evidence="9">
    <location>
        <begin position="386"/>
        <end position="395"/>
    </location>
</feature>
<dbReference type="GO" id="GO:1990140">
    <property type="term" value="C:molybdopterin synthase complex"/>
    <property type="evidence" value="ECO:0007669"/>
    <property type="project" value="UniProtKB-UniRule"/>
</dbReference>
<evidence type="ECO:0000256" key="2">
    <source>
        <dbReference type="ARBA" id="ARBA00022553"/>
    </source>
</evidence>
<dbReference type="Gene3D" id="4.10.240.10">
    <property type="entry name" value="Zn(2)-C6 fungal-type DNA-binding domain"/>
    <property type="match status" value="1"/>
</dbReference>
<feature type="modified residue" description="1-thioglycine; alternate" evidence="8">
    <location>
        <position position="93"/>
    </location>
</feature>
<evidence type="ECO:0000256" key="7">
    <source>
        <dbReference type="ARBA" id="ARBA00023242"/>
    </source>
</evidence>
<feature type="region of interest" description="Disordered" evidence="9">
    <location>
        <begin position="155"/>
        <end position="180"/>
    </location>
</feature>
<evidence type="ECO:0000313" key="11">
    <source>
        <dbReference type="EMBL" id="OAF58636.2"/>
    </source>
</evidence>
<comment type="similarity">
    <text evidence="8">Belongs to the MoaD family. MOCS2A subfamily.</text>
</comment>
<keyword evidence="5 8" id="KW-0501">Molybdenum cofactor biosynthesis</keyword>
<comment type="function">
    <text evidence="8">Acts as a sulfur carrier required for molybdopterin biosynthesis. Component of the molybdopterin synthase complex that catalyzes the conversion of precursor Z into molybdopterin by mediating the incorporation of 2 sulfur atoms into precursor Z to generate a dithiolene group. In the complex, serves as sulfur donor by being thiocarboxylated (-COSH) at its C-terminus by UBA4. After interaction with MOCS2B, the sulfur is then transferred to precursor Z to form molybdopterin.</text>
</comment>
<feature type="compositionally biased region" description="Polar residues" evidence="9">
    <location>
        <begin position="254"/>
        <end position="265"/>
    </location>
</feature>
<comment type="subcellular location">
    <subcellularLocation>
        <location evidence="8">Cytoplasm</location>
    </subcellularLocation>
    <subcellularLocation>
        <location evidence="1">Nucleus</location>
    </subcellularLocation>
</comment>
<dbReference type="CDD" id="cd00067">
    <property type="entry name" value="GAL4"/>
    <property type="match status" value="1"/>
</dbReference>
<dbReference type="Pfam" id="PF00172">
    <property type="entry name" value="Zn_clus"/>
    <property type="match status" value="1"/>
</dbReference>
<dbReference type="VEuPathDB" id="FungiDB:GMDG_01622"/>
<dbReference type="InterPro" id="IPR003749">
    <property type="entry name" value="ThiS/MoaD-like"/>
</dbReference>
<evidence type="ECO:0000256" key="5">
    <source>
        <dbReference type="ARBA" id="ARBA00023150"/>
    </source>
</evidence>
<comment type="pathway">
    <text evidence="8">Cofactor biosynthesis; molybdopterin biosynthesis.</text>
</comment>
<dbReference type="HAMAP" id="MF_03051">
    <property type="entry name" value="MOCS2A"/>
    <property type="match status" value="1"/>
</dbReference>
<dbReference type="CDD" id="cd00754">
    <property type="entry name" value="Ubl_MoaD"/>
    <property type="match status" value="1"/>
</dbReference>
<dbReference type="Gene3D" id="3.10.20.30">
    <property type="match status" value="1"/>
</dbReference>
<evidence type="ECO:0000256" key="4">
    <source>
        <dbReference type="ARBA" id="ARBA00023125"/>
    </source>
</evidence>
<dbReference type="OrthoDB" id="8062037at2759"/>
<dbReference type="InterPro" id="IPR028887">
    <property type="entry name" value="MOCS2A_euk"/>
</dbReference>
<reference evidence="11" key="1">
    <citation type="submission" date="2016-03" db="EMBL/GenBank/DDBJ databases">
        <title>Updated assembly of Pseudogymnoascus destructans, the fungus causing white-nose syndrome of bats.</title>
        <authorList>
            <person name="Palmer J.M."/>
            <person name="Drees K.P."/>
            <person name="Foster J.T."/>
            <person name="Lindner D.L."/>
        </authorList>
    </citation>
    <scope>NUCLEOTIDE SEQUENCE [LARGE SCALE GENOMIC DNA]</scope>
    <source>
        <strain evidence="11">20631-21</strain>
    </source>
</reference>
<feature type="region of interest" description="Disordered" evidence="9">
    <location>
        <begin position="838"/>
        <end position="872"/>
    </location>
</feature>
<dbReference type="SUPFAM" id="SSF57701">
    <property type="entry name" value="Zn2/Cys6 DNA-binding domain"/>
    <property type="match status" value="1"/>
</dbReference>
<dbReference type="EMBL" id="KV441396">
    <property type="protein sequence ID" value="OAF58636.2"/>
    <property type="molecule type" value="Genomic_DNA"/>
</dbReference>
<dbReference type="GO" id="GO:0005634">
    <property type="term" value="C:nucleus"/>
    <property type="evidence" value="ECO:0007669"/>
    <property type="project" value="UniProtKB-SubCell"/>
</dbReference>
<dbReference type="UniPathway" id="UPA00344"/>
<evidence type="ECO:0000256" key="8">
    <source>
        <dbReference type="HAMAP-Rule" id="MF_03051"/>
    </source>
</evidence>
<feature type="region of interest" description="Disordered" evidence="9">
    <location>
        <begin position="254"/>
        <end position="398"/>
    </location>
</feature>
<keyword evidence="8" id="KW-0963">Cytoplasm</keyword>
<dbReference type="eggNOG" id="ENOG502QRYY">
    <property type="taxonomic scope" value="Eukaryota"/>
</dbReference>
<dbReference type="SUPFAM" id="SSF54285">
    <property type="entry name" value="MoaD/ThiS"/>
    <property type="match status" value="1"/>
</dbReference>
<evidence type="ECO:0000256" key="1">
    <source>
        <dbReference type="ARBA" id="ARBA00004123"/>
    </source>
</evidence>
<feature type="domain" description="Zn(2)-C6 fungal-type" evidence="10">
    <location>
        <begin position="186"/>
        <end position="220"/>
    </location>
</feature>
<dbReference type="PANTHER" id="PTHR31845">
    <property type="entry name" value="FINGER DOMAIN PROTEIN, PUTATIVE-RELATED"/>
    <property type="match status" value="1"/>
</dbReference>
<dbReference type="GO" id="GO:0000166">
    <property type="term" value="F:nucleotide binding"/>
    <property type="evidence" value="ECO:0007669"/>
    <property type="project" value="UniProtKB-KW"/>
</dbReference>
<dbReference type="InterPro" id="IPR016155">
    <property type="entry name" value="Mopterin_synth/thiamin_S_b"/>
</dbReference>
<dbReference type="InterPro" id="IPR051089">
    <property type="entry name" value="prtT"/>
</dbReference>
<comment type="PTM">
    <text evidence="8">C-terminal thiocarboxylation occurs in 2 steps, it is first acyl-adenylated (-COAMP) via the hesA/moeB/thiF part of UBA4, then thiocarboxylated (-COSH) via the rhodanese domain of UBA4.</text>
</comment>
<keyword evidence="6" id="KW-0804">Transcription</keyword>
<dbReference type="GO" id="GO:0030366">
    <property type="term" value="F:molybdopterin synthase activity"/>
    <property type="evidence" value="ECO:0007669"/>
    <property type="project" value="UniProtKB-UniRule"/>
</dbReference>
<feature type="compositionally biased region" description="Polar residues" evidence="9">
    <location>
        <begin position="155"/>
        <end position="167"/>
    </location>
</feature>
<dbReference type="InterPro" id="IPR001138">
    <property type="entry name" value="Zn2Cys6_DnaBD"/>
</dbReference>
<dbReference type="GO" id="GO:0006777">
    <property type="term" value="P:Mo-molybdopterin cofactor biosynthetic process"/>
    <property type="evidence" value="ECO:0007669"/>
    <property type="project" value="UniProtKB-UniRule"/>
</dbReference>
<organism evidence="11">
    <name type="scientific">Pseudogymnoascus destructans</name>
    <dbReference type="NCBI Taxonomy" id="655981"/>
    <lineage>
        <taxon>Eukaryota</taxon>
        <taxon>Fungi</taxon>
        <taxon>Dikarya</taxon>
        <taxon>Ascomycota</taxon>
        <taxon>Pezizomycotina</taxon>
        <taxon>Leotiomycetes</taxon>
        <taxon>Thelebolales</taxon>
        <taxon>Thelebolaceae</taxon>
        <taxon>Pseudogymnoascus</taxon>
    </lineage>
</organism>
<keyword evidence="4" id="KW-0238">DNA-binding</keyword>
<dbReference type="AlphaFoldDB" id="A0A177A931"/>
<dbReference type="VEuPathDB" id="FungiDB:GMDG_01623"/>
<keyword evidence="7" id="KW-0539">Nucleus</keyword>
<proteinExistence type="inferred from homology"/>
<dbReference type="CDD" id="cd12148">
    <property type="entry name" value="fungal_TF_MHR"/>
    <property type="match status" value="1"/>
</dbReference>
<dbReference type="GO" id="GO:0008270">
    <property type="term" value="F:zinc ion binding"/>
    <property type="evidence" value="ECO:0007669"/>
    <property type="project" value="InterPro"/>
</dbReference>
<evidence type="ECO:0000256" key="9">
    <source>
        <dbReference type="SAM" id="MobiDB-lite"/>
    </source>
</evidence>
<dbReference type="Proteomes" id="UP000077154">
    <property type="component" value="Unassembled WGS sequence"/>
</dbReference>
<accession>A0A177A931</accession>
<dbReference type="Pfam" id="PF02597">
    <property type="entry name" value="ThiS"/>
    <property type="match status" value="1"/>
</dbReference>
<evidence type="ECO:0000256" key="6">
    <source>
        <dbReference type="ARBA" id="ARBA00023163"/>
    </source>
</evidence>
<keyword evidence="3" id="KW-0805">Transcription regulation</keyword>
<gene>
    <name evidence="8" type="primary">cnxG</name>
    <name evidence="11" type="ORF">VC83_05066</name>
</gene>
<dbReference type="PROSITE" id="PS00463">
    <property type="entry name" value="ZN2_CY6_FUNGAL_1"/>
    <property type="match status" value="1"/>
</dbReference>
<dbReference type="PROSITE" id="PS50048">
    <property type="entry name" value="ZN2_CY6_FUNGAL_2"/>
    <property type="match status" value="1"/>
</dbReference>
<dbReference type="SMART" id="SM00066">
    <property type="entry name" value="GAL4"/>
    <property type="match status" value="1"/>
</dbReference>